<feature type="transmembrane region" description="Helical" evidence="6">
    <location>
        <begin position="474"/>
        <end position="495"/>
    </location>
</feature>
<dbReference type="InterPro" id="IPR036259">
    <property type="entry name" value="MFS_trans_sf"/>
</dbReference>
<dbReference type="Proteomes" id="UP000256328">
    <property type="component" value="Unassembled WGS sequence"/>
</dbReference>
<reference evidence="8 9" key="1">
    <citation type="journal article" date="2018" name="IMA Fungus">
        <title>IMA Genome-F 9: Draft genome sequence of Annulohypoxylon stygium, Aspergillus mulundensis, Berkeleyomyces basicola (syn. Thielaviopsis basicola), Ceratocystis smalleyi, two Cercospora beticola strains, Coleophoma cylindrospora, Fusarium fracticaudum, Phialophora cf. hyalina, and Morchella septimelata.</title>
        <authorList>
            <person name="Wingfield B.D."/>
            <person name="Bills G.F."/>
            <person name="Dong Y."/>
            <person name="Huang W."/>
            <person name="Nel W.J."/>
            <person name="Swalarsk-Parry B.S."/>
            <person name="Vaghefi N."/>
            <person name="Wilken P.M."/>
            <person name="An Z."/>
            <person name="de Beer Z.W."/>
            <person name="De Vos L."/>
            <person name="Chen L."/>
            <person name="Duong T.A."/>
            <person name="Gao Y."/>
            <person name="Hammerbacher A."/>
            <person name="Kikkert J.R."/>
            <person name="Li Y."/>
            <person name="Li H."/>
            <person name="Li K."/>
            <person name="Li Q."/>
            <person name="Liu X."/>
            <person name="Ma X."/>
            <person name="Naidoo K."/>
            <person name="Pethybridge S.J."/>
            <person name="Sun J."/>
            <person name="Steenkamp E.T."/>
            <person name="van der Nest M.A."/>
            <person name="van Wyk S."/>
            <person name="Wingfield M.J."/>
            <person name="Xiong C."/>
            <person name="Yue Q."/>
            <person name="Zhang X."/>
        </authorList>
    </citation>
    <scope>NUCLEOTIDE SEQUENCE [LARGE SCALE GENOMIC DNA]</scope>
    <source>
        <strain evidence="8 9">BP5796</strain>
    </source>
</reference>
<protein>
    <recommendedName>
        <fullName evidence="7">Major facilitator superfamily (MFS) profile domain-containing protein</fullName>
    </recommendedName>
</protein>
<evidence type="ECO:0000256" key="3">
    <source>
        <dbReference type="ARBA" id="ARBA00022989"/>
    </source>
</evidence>
<feature type="transmembrane region" description="Helical" evidence="6">
    <location>
        <begin position="103"/>
        <end position="125"/>
    </location>
</feature>
<evidence type="ECO:0000259" key="7">
    <source>
        <dbReference type="PROSITE" id="PS50850"/>
    </source>
</evidence>
<dbReference type="GO" id="GO:0022857">
    <property type="term" value="F:transmembrane transporter activity"/>
    <property type="evidence" value="ECO:0007669"/>
    <property type="project" value="InterPro"/>
</dbReference>
<organism evidence="8 9">
    <name type="scientific">Coleophoma crateriformis</name>
    <dbReference type="NCBI Taxonomy" id="565419"/>
    <lineage>
        <taxon>Eukaryota</taxon>
        <taxon>Fungi</taxon>
        <taxon>Dikarya</taxon>
        <taxon>Ascomycota</taxon>
        <taxon>Pezizomycotina</taxon>
        <taxon>Leotiomycetes</taxon>
        <taxon>Helotiales</taxon>
        <taxon>Dermateaceae</taxon>
        <taxon>Coleophoma</taxon>
    </lineage>
</organism>
<feature type="transmembrane region" description="Helical" evidence="6">
    <location>
        <begin position="447"/>
        <end position="468"/>
    </location>
</feature>
<name>A0A3D8T945_9HELO</name>
<sequence length="523" mass="57049">MLSPSEKKPVPANQAPLQDTEKGDIADASLSNSNITRLDPFGNPLVPTPTADAFDPLNWSALQKNVCIAIICYGYFLFTYLTSAPIPSFALLQEQFGASYSQVNWSFAIPSLGLALGPLLCSALADIYGRRVVMIGGAVIALVASGCTSLHGISLGGYMAARFFQGIGASPAATVGLSIINDLSFEHERGFRIGLWVMAIDLGGLCGGFIGGFIATVSQYWIAYHVTILFALLLVLECFFLPETLYPRHLVLSTSSPDATSADISIPRTKQLGYLHVSKIPGVTHPKPWDTILRFASIWSYPTVVISTLTFVFLQYWWICSFLTMEPAAYATYSLQVQGLFFTGLILGTVVAELGFSGRLSDAIMVRMAKKNNGVRVPEHRLWLGYPAAIICSIGLVVWGLSIDREWHWITGQIAFFLFGAGLQMGNTALSNYIVDSYYEHAMDIITFYSVIINLSAFAEPFFINIWVEASGYTWSFAAQAIICTIGVIPVYIILQKFGAQWRRPMNIGTAASASPVAAKIEI</sequence>
<evidence type="ECO:0000256" key="5">
    <source>
        <dbReference type="SAM" id="MobiDB-lite"/>
    </source>
</evidence>
<accession>A0A3D8T945</accession>
<evidence type="ECO:0000313" key="8">
    <source>
        <dbReference type="EMBL" id="RDW95102.1"/>
    </source>
</evidence>
<feature type="transmembrane region" description="Helical" evidence="6">
    <location>
        <begin position="132"/>
        <end position="153"/>
    </location>
</feature>
<dbReference type="InterPro" id="IPR020846">
    <property type="entry name" value="MFS_dom"/>
</dbReference>
<dbReference type="PROSITE" id="PS50850">
    <property type="entry name" value="MFS"/>
    <property type="match status" value="1"/>
</dbReference>
<feature type="transmembrane region" description="Helical" evidence="6">
    <location>
        <begin position="414"/>
        <end position="435"/>
    </location>
</feature>
<dbReference type="EMBL" id="PDLN01000001">
    <property type="protein sequence ID" value="RDW95102.1"/>
    <property type="molecule type" value="Genomic_DNA"/>
</dbReference>
<gene>
    <name evidence="8" type="ORF">BP5796_00865</name>
</gene>
<dbReference type="AlphaFoldDB" id="A0A3D8T945"/>
<dbReference type="SUPFAM" id="SSF103473">
    <property type="entry name" value="MFS general substrate transporter"/>
    <property type="match status" value="1"/>
</dbReference>
<feature type="domain" description="Major facilitator superfamily (MFS) profile" evidence="7">
    <location>
        <begin position="67"/>
        <end position="499"/>
    </location>
</feature>
<feature type="transmembrane region" description="Helical" evidence="6">
    <location>
        <begin position="298"/>
        <end position="319"/>
    </location>
</feature>
<dbReference type="InterPro" id="IPR011701">
    <property type="entry name" value="MFS"/>
</dbReference>
<evidence type="ECO:0000256" key="1">
    <source>
        <dbReference type="ARBA" id="ARBA00004141"/>
    </source>
</evidence>
<dbReference type="Pfam" id="PF07690">
    <property type="entry name" value="MFS_1"/>
    <property type="match status" value="1"/>
</dbReference>
<dbReference type="GO" id="GO:0005886">
    <property type="term" value="C:plasma membrane"/>
    <property type="evidence" value="ECO:0007669"/>
    <property type="project" value="TreeGrafter"/>
</dbReference>
<feature type="transmembrane region" description="Helical" evidence="6">
    <location>
        <begin position="339"/>
        <end position="361"/>
    </location>
</feature>
<feature type="transmembrane region" description="Helical" evidence="6">
    <location>
        <begin position="193"/>
        <end position="215"/>
    </location>
</feature>
<evidence type="ECO:0000313" key="9">
    <source>
        <dbReference type="Proteomes" id="UP000256328"/>
    </source>
</evidence>
<evidence type="ECO:0000256" key="6">
    <source>
        <dbReference type="SAM" id="Phobius"/>
    </source>
</evidence>
<feature type="transmembrane region" description="Helical" evidence="6">
    <location>
        <begin position="221"/>
        <end position="241"/>
    </location>
</feature>
<keyword evidence="3 6" id="KW-1133">Transmembrane helix</keyword>
<feature type="transmembrane region" description="Helical" evidence="6">
    <location>
        <begin position="159"/>
        <end position="181"/>
    </location>
</feature>
<keyword evidence="9" id="KW-1185">Reference proteome</keyword>
<dbReference type="PANTHER" id="PTHR23502">
    <property type="entry name" value="MAJOR FACILITATOR SUPERFAMILY"/>
    <property type="match status" value="1"/>
</dbReference>
<comment type="subcellular location">
    <subcellularLocation>
        <location evidence="1">Membrane</location>
        <topology evidence="1">Multi-pass membrane protein</topology>
    </subcellularLocation>
</comment>
<feature type="transmembrane region" description="Helical" evidence="6">
    <location>
        <begin position="66"/>
        <end position="83"/>
    </location>
</feature>
<proteinExistence type="predicted"/>
<keyword evidence="4 6" id="KW-0472">Membrane</keyword>
<feature type="transmembrane region" description="Helical" evidence="6">
    <location>
        <begin position="382"/>
        <end position="402"/>
    </location>
</feature>
<comment type="caution">
    <text evidence="8">The sequence shown here is derived from an EMBL/GenBank/DDBJ whole genome shotgun (WGS) entry which is preliminary data.</text>
</comment>
<dbReference type="PANTHER" id="PTHR23502:SF139">
    <property type="entry name" value="MAJOR FACILITATOR SUPERFAMILY (MFS) PROFILE DOMAIN-CONTAINING PROTEIN-RELATED"/>
    <property type="match status" value="1"/>
</dbReference>
<dbReference type="Gene3D" id="1.20.1250.20">
    <property type="entry name" value="MFS general substrate transporter like domains"/>
    <property type="match status" value="1"/>
</dbReference>
<evidence type="ECO:0000256" key="4">
    <source>
        <dbReference type="ARBA" id="ARBA00023136"/>
    </source>
</evidence>
<feature type="region of interest" description="Disordered" evidence="5">
    <location>
        <begin position="1"/>
        <end position="21"/>
    </location>
</feature>
<dbReference type="OrthoDB" id="2585655at2759"/>
<keyword evidence="2 6" id="KW-0812">Transmembrane</keyword>
<evidence type="ECO:0000256" key="2">
    <source>
        <dbReference type="ARBA" id="ARBA00022692"/>
    </source>
</evidence>